<accession>A0A5E6M9M9</accession>
<keyword evidence="4" id="KW-1185">Reference proteome</keyword>
<dbReference type="Pfam" id="PF02153">
    <property type="entry name" value="PDH_N"/>
    <property type="match status" value="1"/>
</dbReference>
<organism evidence="3 4">
    <name type="scientific">Methylacidimicrobium tartarophylax</name>
    <dbReference type="NCBI Taxonomy" id="1041768"/>
    <lineage>
        <taxon>Bacteria</taxon>
        <taxon>Pseudomonadati</taxon>
        <taxon>Verrucomicrobiota</taxon>
        <taxon>Methylacidimicrobium</taxon>
    </lineage>
</organism>
<dbReference type="Pfam" id="PF20463">
    <property type="entry name" value="PDH_C"/>
    <property type="match status" value="1"/>
</dbReference>
<keyword evidence="1 3" id="KW-0560">Oxidoreductase</keyword>
<dbReference type="GO" id="GO:0004665">
    <property type="term" value="F:prephenate dehydrogenase (NADP+) activity"/>
    <property type="evidence" value="ECO:0007669"/>
    <property type="project" value="InterPro"/>
</dbReference>
<dbReference type="InterPro" id="IPR050812">
    <property type="entry name" value="Preph/Arog_dehydrog"/>
</dbReference>
<dbReference type="PROSITE" id="PS51176">
    <property type="entry name" value="PDH_ADH"/>
    <property type="match status" value="1"/>
</dbReference>
<dbReference type="EC" id="1.3.1.12" evidence="3"/>
<evidence type="ECO:0000259" key="2">
    <source>
        <dbReference type="PROSITE" id="PS51176"/>
    </source>
</evidence>
<dbReference type="PANTHER" id="PTHR21363:SF0">
    <property type="entry name" value="PREPHENATE DEHYDROGENASE [NADP(+)]"/>
    <property type="match status" value="1"/>
</dbReference>
<feature type="domain" description="Prephenate/arogenate dehydrogenase" evidence="2">
    <location>
        <begin position="8"/>
        <end position="286"/>
    </location>
</feature>
<dbReference type="PANTHER" id="PTHR21363">
    <property type="entry name" value="PREPHENATE DEHYDROGENASE"/>
    <property type="match status" value="1"/>
</dbReference>
<dbReference type="InterPro" id="IPR003099">
    <property type="entry name" value="Prephen_DH"/>
</dbReference>
<dbReference type="GO" id="GO:0008977">
    <property type="term" value="F:prephenate dehydrogenase (NAD+) activity"/>
    <property type="evidence" value="ECO:0007669"/>
    <property type="project" value="UniProtKB-EC"/>
</dbReference>
<name>A0A5E6M9M9_9BACT</name>
<dbReference type="SUPFAM" id="SSF48179">
    <property type="entry name" value="6-phosphogluconate dehydrogenase C-terminal domain-like"/>
    <property type="match status" value="1"/>
</dbReference>
<dbReference type="GO" id="GO:0070403">
    <property type="term" value="F:NAD+ binding"/>
    <property type="evidence" value="ECO:0007669"/>
    <property type="project" value="InterPro"/>
</dbReference>
<dbReference type="InterPro" id="IPR036291">
    <property type="entry name" value="NAD(P)-bd_dom_sf"/>
</dbReference>
<dbReference type="Proteomes" id="UP000334923">
    <property type="component" value="Unassembled WGS sequence"/>
</dbReference>
<dbReference type="FunFam" id="3.40.50.720:FF:000208">
    <property type="entry name" value="Prephenate dehydrogenase"/>
    <property type="match status" value="1"/>
</dbReference>
<dbReference type="EMBL" id="CABFVA020000014">
    <property type="protein sequence ID" value="VVM05063.1"/>
    <property type="molecule type" value="Genomic_DNA"/>
</dbReference>
<gene>
    <name evidence="3" type="primary">tyrA2</name>
    <name evidence="3" type="ORF">MAMT_00441</name>
</gene>
<dbReference type="InterPro" id="IPR046825">
    <property type="entry name" value="PDH_C"/>
</dbReference>
<dbReference type="InterPro" id="IPR008927">
    <property type="entry name" value="6-PGluconate_DH-like_C_sf"/>
</dbReference>
<dbReference type="InterPro" id="IPR046826">
    <property type="entry name" value="PDH_N"/>
</dbReference>
<sequence length="286" mass="30666">MNHPFPLSRLSILGAGLIGGSVALAARRLALCRELVLYSREPEKETVRAAGIADLVTDDPADAVRKAELVVVALPIAAMGAILHAIRGALEPKAIVTDTASVKLPAMQLLQENLEGRARWVGSHPMSGGERSGFAFARSNLFEGAVAILTPPETADREALALVEAFWLALGCRVVHLPASEHDRRVAAVSHLPHLLAAALVCSMDSEALEVAGPGFRDVTRIAAASPEMWNEILLANRENVLLALRSFLARLEEASESLRDGTSSAVKNLLREASQRRLSFDQRPS</sequence>
<dbReference type="SUPFAM" id="SSF51735">
    <property type="entry name" value="NAD(P)-binding Rossmann-fold domains"/>
    <property type="match status" value="1"/>
</dbReference>
<dbReference type="Gene3D" id="3.40.50.720">
    <property type="entry name" value="NAD(P)-binding Rossmann-like Domain"/>
    <property type="match status" value="1"/>
</dbReference>
<evidence type="ECO:0000313" key="4">
    <source>
        <dbReference type="Proteomes" id="UP000334923"/>
    </source>
</evidence>
<dbReference type="AlphaFoldDB" id="A0A5E6M9M9"/>
<dbReference type="GO" id="GO:0006571">
    <property type="term" value="P:tyrosine biosynthetic process"/>
    <property type="evidence" value="ECO:0007669"/>
    <property type="project" value="InterPro"/>
</dbReference>
<dbReference type="Gene3D" id="1.10.3660.10">
    <property type="entry name" value="6-phosphogluconate dehydrogenase C-terminal like domain"/>
    <property type="match status" value="1"/>
</dbReference>
<evidence type="ECO:0000256" key="1">
    <source>
        <dbReference type="ARBA" id="ARBA00023002"/>
    </source>
</evidence>
<protein>
    <submittedName>
        <fullName evidence="3">Prephenate dehydrogenase</fullName>
        <ecNumber evidence="3">1.3.1.12</ecNumber>
    </submittedName>
</protein>
<proteinExistence type="predicted"/>
<dbReference type="RefSeq" id="WP_178086861.1">
    <property type="nucleotide sequence ID" value="NZ_CABFVA020000014.1"/>
</dbReference>
<reference evidence="3 4" key="1">
    <citation type="submission" date="2019-09" db="EMBL/GenBank/DDBJ databases">
        <authorList>
            <person name="Cremers G."/>
        </authorList>
    </citation>
    <scope>NUCLEOTIDE SEQUENCE [LARGE SCALE GENOMIC DNA]</scope>
    <source>
        <strain evidence="3">4A</strain>
    </source>
</reference>
<evidence type="ECO:0000313" key="3">
    <source>
        <dbReference type="EMBL" id="VVM05063.1"/>
    </source>
</evidence>